<sequence>MARARSDPPDSESDGVIAHSSVTTRITDRQGRTLTFEDPQHDGQLQGSDTTNDGGIYLRPLPASARKGLKIRTLVTFQPRQSRFDRFNMDSSKDGFRGFYTLFWIGIFLLMLNTFYTSYKETGQVLSLTFATLFSRDAKILAISDGILVGHLFLCVPFIGITQRGWIPYSTGLIYLQHLWQAVMLAAVIKWTHFRSWPWVQSGFFVLHTLAMMMKMHSYISVNGNMADTFWQMKRKEKLLRTRVLEVEGVEVEGVEVDVKAEEQDATSANAQDERLQRAWRKACEEALGSEDIDTHWCSLELQQGTSPLRYRSQSSAATKEMRGISSATVLSSKATTEESSAAEDDDPRISASTSPATSSTATPNGSANGYGNGHSDYSSGAIGSKYKEKKDNFMIRDPHPLATHPDASIAKLASDIEIMREELLSHIDHHHIDNGDSPSSSAPGRVAWPANVTYRNFWEYLLIPSLVYDLEFPRTKSIRPLYVLEKVSATFGTFFVIYVITEHWIMPFQPGPNETLIGTFLQLAVPMMINYLLIFYIMFECICNAFAELTRFADREFYSDWWNATSMDAFSRKWNKPVHNFLLRHVYASSIAVGASKASAMFVTFLLSSLLHELVMAIVSGKIRGYLFLMQMAQLPLIALGQVPFIKQNETLGNLIFWVGLMMGFPLLNILYISY</sequence>
<keyword evidence="3 10" id="KW-0808">Transferase</keyword>
<evidence type="ECO:0000256" key="8">
    <source>
        <dbReference type="ARBA" id="ARBA00023315"/>
    </source>
</evidence>
<keyword evidence="6 13" id="KW-1133">Transmembrane helix</keyword>
<feature type="transmembrane region" description="Helical" evidence="13">
    <location>
        <begin position="521"/>
        <end position="540"/>
    </location>
</feature>
<feature type="region of interest" description="Disordered" evidence="12">
    <location>
        <begin position="1"/>
        <end position="22"/>
    </location>
</feature>
<feature type="active site" evidence="11">
    <location>
        <position position="613"/>
    </location>
</feature>
<keyword evidence="4 13" id="KW-0812">Transmembrane</keyword>
<protein>
    <recommendedName>
        <fullName evidence="10">O-acyltransferase</fullName>
    </recommendedName>
</protein>
<comment type="function">
    <text evidence="9">Sterol O-acyltransferase that catalyzes the formation of stery esters.</text>
</comment>
<dbReference type="STRING" id="1037660.A0A066WAW1"/>
<dbReference type="GO" id="GO:0034737">
    <property type="term" value="F:ergosterol O-acyltransferase activity"/>
    <property type="evidence" value="ECO:0007669"/>
    <property type="project" value="TreeGrafter"/>
</dbReference>
<dbReference type="OMA" id="FNRQWPW"/>
<evidence type="ECO:0000256" key="2">
    <source>
        <dbReference type="ARBA" id="ARBA00009010"/>
    </source>
</evidence>
<dbReference type="FunCoup" id="A0A066WAW1">
    <property type="interactions" value="120"/>
</dbReference>
<evidence type="ECO:0000256" key="6">
    <source>
        <dbReference type="ARBA" id="ARBA00022989"/>
    </source>
</evidence>
<evidence type="ECO:0000256" key="9">
    <source>
        <dbReference type="ARBA" id="ARBA00023568"/>
    </source>
</evidence>
<dbReference type="Proteomes" id="UP000027361">
    <property type="component" value="Unassembled WGS sequence"/>
</dbReference>
<dbReference type="OrthoDB" id="10039049at2759"/>
<proteinExistence type="inferred from homology"/>
<dbReference type="GO" id="GO:0005789">
    <property type="term" value="C:endoplasmic reticulum membrane"/>
    <property type="evidence" value="ECO:0007669"/>
    <property type="project" value="UniProtKB-SubCell"/>
</dbReference>
<evidence type="ECO:0000256" key="12">
    <source>
        <dbReference type="SAM" id="MobiDB-lite"/>
    </source>
</evidence>
<dbReference type="PIRSF" id="PIRSF000439">
    <property type="entry name" value="Oat_ACAT_DAG_ARE"/>
    <property type="match status" value="1"/>
</dbReference>
<feature type="transmembrane region" description="Helical" evidence="13">
    <location>
        <begin position="99"/>
        <end position="119"/>
    </location>
</feature>
<feature type="region of interest" description="Disordered" evidence="12">
    <location>
        <begin position="35"/>
        <end position="54"/>
    </location>
</feature>
<evidence type="ECO:0000256" key="1">
    <source>
        <dbReference type="ARBA" id="ARBA00004477"/>
    </source>
</evidence>
<feature type="transmembrane region" description="Helical" evidence="13">
    <location>
        <begin position="656"/>
        <end position="675"/>
    </location>
</feature>
<keyword evidence="7 10" id="KW-0472">Membrane</keyword>
<evidence type="ECO:0000313" key="14">
    <source>
        <dbReference type="EMBL" id="KDN48229.1"/>
    </source>
</evidence>
<dbReference type="HOGENOM" id="CLU_018190_2_0_1"/>
<keyword evidence="5 10" id="KW-0256">Endoplasmic reticulum</keyword>
<feature type="transmembrane region" description="Helical" evidence="13">
    <location>
        <begin position="587"/>
        <end position="612"/>
    </location>
</feature>
<comment type="similarity">
    <text evidence="2 10">Belongs to the membrane-bound acyltransferase family. Sterol o-acyltransferase subfamily.</text>
</comment>
<evidence type="ECO:0000256" key="5">
    <source>
        <dbReference type="ARBA" id="ARBA00022824"/>
    </source>
</evidence>
<dbReference type="InterPro" id="IPR014371">
    <property type="entry name" value="Oat_ACAT_DAG_ARE"/>
</dbReference>
<comment type="subcellular location">
    <subcellularLocation>
        <location evidence="1 10">Endoplasmic reticulum membrane</location>
        <topology evidence="1 10">Multi-pass membrane protein</topology>
    </subcellularLocation>
</comment>
<keyword evidence="15" id="KW-1185">Reference proteome</keyword>
<dbReference type="PANTHER" id="PTHR10408:SF9">
    <property type="entry name" value="STEROL O-ACYLTRANSFERASE 2-RELATED"/>
    <property type="match status" value="1"/>
</dbReference>
<accession>A0A066WAW1</accession>
<dbReference type="Pfam" id="PF03062">
    <property type="entry name" value="MBOAT"/>
    <property type="match status" value="1"/>
</dbReference>
<dbReference type="PANTHER" id="PTHR10408">
    <property type="entry name" value="STEROL O-ACYLTRANSFERASE"/>
    <property type="match status" value="1"/>
</dbReference>
<feature type="compositionally biased region" description="Polar residues" evidence="12">
    <location>
        <begin position="43"/>
        <end position="53"/>
    </location>
</feature>
<dbReference type="InterPro" id="IPR004299">
    <property type="entry name" value="MBOAT_fam"/>
</dbReference>
<feature type="transmembrane region" description="Helical" evidence="13">
    <location>
        <begin position="173"/>
        <end position="191"/>
    </location>
</feature>
<dbReference type="InParanoid" id="A0A066WAW1"/>
<comment type="caution">
    <text evidence="14">The sequence shown here is derived from an EMBL/GenBank/DDBJ whole genome shotgun (WGS) entry which is preliminary data.</text>
</comment>
<dbReference type="EMBL" id="JMSN01000026">
    <property type="protein sequence ID" value="KDN48229.1"/>
    <property type="molecule type" value="Genomic_DNA"/>
</dbReference>
<keyword evidence="8 10" id="KW-0012">Acyltransferase</keyword>
<evidence type="ECO:0000256" key="11">
    <source>
        <dbReference type="PIRSR" id="PIRSR000439-1"/>
    </source>
</evidence>
<evidence type="ECO:0000256" key="4">
    <source>
        <dbReference type="ARBA" id="ARBA00022692"/>
    </source>
</evidence>
<feature type="transmembrane region" description="Helical" evidence="13">
    <location>
        <begin position="482"/>
        <end position="501"/>
    </location>
</feature>
<evidence type="ECO:0000256" key="13">
    <source>
        <dbReference type="SAM" id="Phobius"/>
    </source>
</evidence>
<evidence type="ECO:0000256" key="7">
    <source>
        <dbReference type="ARBA" id="ARBA00023136"/>
    </source>
</evidence>
<feature type="transmembrane region" description="Helical" evidence="13">
    <location>
        <begin position="624"/>
        <end position="644"/>
    </location>
</feature>
<organism evidence="14 15">
    <name type="scientific">Tilletiaria anomala (strain ATCC 24038 / CBS 436.72 / UBC 951)</name>
    <dbReference type="NCBI Taxonomy" id="1037660"/>
    <lineage>
        <taxon>Eukaryota</taxon>
        <taxon>Fungi</taxon>
        <taxon>Dikarya</taxon>
        <taxon>Basidiomycota</taxon>
        <taxon>Ustilaginomycotina</taxon>
        <taxon>Exobasidiomycetes</taxon>
        <taxon>Georgefischeriales</taxon>
        <taxon>Tilletiariaceae</taxon>
        <taxon>Tilletiaria</taxon>
    </lineage>
</organism>
<dbReference type="RefSeq" id="XP_013244077.1">
    <property type="nucleotide sequence ID" value="XM_013388623.1"/>
</dbReference>
<feature type="compositionally biased region" description="Low complexity" evidence="12">
    <location>
        <begin position="351"/>
        <end position="368"/>
    </location>
</feature>
<dbReference type="AlphaFoldDB" id="A0A066WAW1"/>
<feature type="region of interest" description="Disordered" evidence="12">
    <location>
        <begin position="310"/>
        <end position="375"/>
    </location>
</feature>
<evidence type="ECO:0000256" key="3">
    <source>
        <dbReference type="ARBA" id="ARBA00022679"/>
    </source>
</evidence>
<reference evidence="14 15" key="1">
    <citation type="submission" date="2014-05" db="EMBL/GenBank/DDBJ databases">
        <title>Draft genome sequence of a rare smut relative, Tilletiaria anomala UBC 951.</title>
        <authorList>
            <consortium name="DOE Joint Genome Institute"/>
            <person name="Toome M."/>
            <person name="Kuo A."/>
            <person name="Henrissat B."/>
            <person name="Lipzen A."/>
            <person name="Tritt A."/>
            <person name="Yoshinaga Y."/>
            <person name="Zane M."/>
            <person name="Barry K."/>
            <person name="Grigoriev I.V."/>
            <person name="Spatafora J.W."/>
            <person name="Aimea M.C."/>
        </authorList>
    </citation>
    <scope>NUCLEOTIDE SEQUENCE [LARGE SCALE GENOMIC DNA]</scope>
    <source>
        <strain evidence="14 15">UBC 951</strain>
    </source>
</reference>
<feature type="transmembrane region" description="Helical" evidence="13">
    <location>
        <begin position="139"/>
        <end position="161"/>
    </location>
</feature>
<evidence type="ECO:0000313" key="15">
    <source>
        <dbReference type="Proteomes" id="UP000027361"/>
    </source>
</evidence>
<dbReference type="GeneID" id="25266948"/>
<gene>
    <name evidence="14" type="ORF">K437DRAFT_284167</name>
</gene>
<evidence type="ECO:0000256" key="10">
    <source>
        <dbReference type="PIRNR" id="PIRNR000439"/>
    </source>
</evidence>
<dbReference type="GO" id="GO:0008204">
    <property type="term" value="P:ergosterol metabolic process"/>
    <property type="evidence" value="ECO:0007669"/>
    <property type="project" value="TreeGrafter"/>
</dbReference>
<name>A0A066WAW1_TILAU</name>